<dbReference type="eggNOG" id="COG0340">
    <property type="taxonomic scope" value="Bacteria"/>
</dbReference>
<dbReference type="EMBL" id="AGXA01000004">
    <property type="protein sequence ID" value="EKU94184.1"/>
    <property type="molecule type" value="Genomic_DNA"/>
</dbReference>
<dbReference type="RefSeq" id="WP_003776467.1">
    <property type="nucleotide sequence ID" value="NZ_JH992957.1"/>
</dbReference>
<dbReference type="InterPro" id="IPR004143">
    <property type="entry name" value="BPL_LPL_catalytic"/>
</dbReference>
<feature type="domain" description="BPL/LPL catalytic" evidence="2">
    <location>
        <begin position="74"/>
        <end position="253"/>
    </location>
</feature>
<dbReference type="GO" id="GO:0016740">
    <property type="term" value="F:transferase activity"/>
    <property type="evidence" value="ECO:0007669"/>
    <property type="project" value="UniProtKB-ARBA"/>
</dbReference>
<dbReference type="InterPro" id="IPR004408">
    <property type="entry name" value="Biotin_CoA_COase_ligase"/>
</dbReference>
<evidence type="ECO:0000256" key="1">
    <source>
        <dbReference type="ARBA" id="ARBA00022598"/>
    </source>
</evidence>
<dbReference type="GO" id="GO:0004077">
    <property type="term" value="F:biotin--[biotin carboxyl-carrier protein] ligase activity"/>
    <property type="evidence" value="ECO:0007669"/>
    <property type="project" value="InterPro"/>
</dbReference>
<dbReference type="GO" id="GO:0005737">
    <property type="term" value="C:cytoplasm"/>
    <property type="evidence" value="ECO:0007669"/>
    <property type="project" value="TreeGrafter"/>
</dbReference>
<dbReference type="Pfam" id="PF03099">
    <property type="entry name" value="BPL_LplA_LipB"/>
    <property type="match status" value="1"/>
</dbReference>
<dbReference type="STRING" id="883081.HMPREF9698_00216"/>
<dbReference type="PANTHER" id="PTHR12835">
    <property type="entry name" value="BIOTIN PROTEIN LIGASE"/>
    <property type="match status" value="1"/>
</dbReference>
<organism evidence="3 4">
    <name type="scientific">Alloiococcus otitis ATCC 51267</name>
    <dbReference type="NCBI Taxonomy" id="883081"/>
    <lineage>
        <taxon>Bacteria</taxon>
        <taxon>Bacillati</taxon>
        <taxon>Bacillota</taxon>
        <taxon>Bacilli</taxon>
        <taxon>Lactobacillales</taxon>
        <taxon>Carnobacteriaceae</taxon>
        <taxon>Alloiococcus</taxon>
    </lineage>
</organism>
<dbReference type="PANTHER" id="PTHR12835:SF5">
    <property type="entry name" value="BIOTIN--PROTEIN LIGASE"/>
    <property type="match status" value="1"/>
</dbReference>
<proteinExistence type="predicted"/>
<dbReference type="OrthoDB" id="9807064at2"/>
<dbReference type="SUPFAM" id="SSF55681">
    <property type="entry name" value="Class II aaRS and biotin synthetases"/>
    <property type="match status" value="1"/>
</dbReference>
<comment type="caution">
    <text evidence="3">The sequence shown here is derived from an EMBL/GenBank/DDBJ whole genome shotgun (WGS) entry which is preliminary data.</text>
</comment>
<keyword evidence="4" id="KW-1185">Reference proteome</keyword>
<dbReference type="InterPro" id="IPR045864">
    <property type="entry name" value="aa-tRNA-synth_II/BPL/LPL"/>
</dbReference>
<dbReference type="AlphaFoldDB" id="K9EAC2"/>
<dbReference type="CDD" id="cd16442">
    <property type="entry name" value="BPL"/>
    <property type="match status" value="1"/>
</dbReference>
<dbReference type="HOGENOM" id="CLU_051096_0_0_9"/>
<dbReference type="NCBIfam" id="TIGR00121">
    <property type="entry name" value="birA_ligase"/>
    <property type="match status" value="1"/>
</dbReference>
<sequence length="327" mass="36215">MDQQTLIYRLNQAFPEGLTIQELNQASSNSPSQIQDLILEAKNLGFPLVTGDKQVFLGHPLYSQAGIEAHFSPDFSLPIQLEEVTDSTNTLARQAANHVQEATAFMAYSQRAGVGRLNRPWQSPMGKSLSLSLLLPDFPKDLPVYLLSQITAASLCQSLDPYLDNLGIKWPNDLIANQRKIAGILPIFDQDETGRSYVILGIGLNLFQDLEDFPKDLQDKAGSLKMAVGFEIDIDQLLAKLIEDLVRAIQAFKDRQDGQAFLAICREKSLLIGKEVLSYEGDKPARQVKVLDIASNGGLKVKDLKSGQEEVLLSSEISIRTQYGHYI</sequence>
<evidence type="ECO:0000313" key="4">
    <source>
        <dbReference type="Proteomes" id="UP000009875"/>
    </source>
</evidence>
<name>K9EAC2_9LACT</name>
<evidence type="ECO:0000259" key="2">
    <source>
        <dbReference type="PROSITE" id="PS51733"/>
    </source>
</evidence>
<reference evidence="3 4" key="1">
    <citation type="submission" date="2012-09" db="EMBL/GenBank/DDBJ databases">
        <title>The Genome Sequence of Alloiococcus otitis ATCC 51267.</title>
        <authorList>
            <consortium name="The Broad Institute Genome Sequencing Platform"/>
            <person name="Earl A."/>
            <person name="Ward D."/>
            <person name="Feldgarden M."/>
            <person name="Gevers D."/>
            <person name="Huys G."/>
            <person name="Walker B."/>
            <person name="Young S.K."/>
            <person name="Zeng Q."/>
            <person name="Gargeya S."/>
            <person name="Fitzgerald M."/>
            <person name="Haas B."/>
            <person name="Abouelleil A."/>
            <person name="Alvarado L."/>
            <person name="Arachchi H.M."/>
            <person name="Berlin A.M."/>
            <person name="Chapman S.B."/>
            <person name="Goldberg J."/>
            <person name="Griggs A."/>
            <person name="Gujja S."/>
            <person name="Hansen M."/>
            <person name="Howarth C."/>
            <person name="Imamovic A."/>
            <person name="Larimer J."/>
            <person name="McCowen C."/>
            <person name="Montmayeur A."/>
            <person name="Murphy C."/>
            <person name="Neiman D."/>
            <person name="Pearson M."/>
            <person name="Priest M."/>
            <person name="Roberts A."/>
            <person name="Saif S."/>
            <person name="Shea T."/>
            <person name="Sisk P."/>
            <person name="Sykes S."/>
            <person name="Wortman J."/>
            <person name="Nusbaum C."/>
            <person name="Birren B."/>
        </authorList>
    </citation>
    <scope>NUCLEOTIDE SEQUENCE [LARGE SCALE GENOMIC DNA]</scope>
    <source>
        <strain evidence="3 4">ATCC 51267</strain>
    </source>
</reference>
<dbReference type="Proteomes" id="UP000009875">
    <property type="component" value="Unassembled WGS sequence"/>
</dbReference>
<dbReference type="GO" id="GO:0009249">
    <property type="term" value="P:protein lipoylation"/>
    <property type="evidence" value="ECO:0007669"/>
    <property type="project" value="UniProtKB-ARBA"/>
</dbReference>
<accession>K9EAC2</accession>
<gene>
    <name evidence="3" type="ORF">HMPREF9698_00216</name>
</gene>
<evidence type="ECO:0000313" key="3">
    <source>
        <dbReference type="EMBL" id="EKU94184.1"/>
    </source>
</evidence>
<dbReference type="Gene3D" id="3.30.930.10">
    <property type="entry name" value="Bira Bifunctional Protein, Domain 2"/>
    <property type="match status" value="1"/>
</dbReference>
<keyword evidence="1 3" id="KW-0436">Ligase</keyword>
<dbReference type="PROSITE" id="PS51733">
    <property type="entry name" value="BPL_LPL_CATALYTIC"/>
    <property type="match status" value="1"/>
</dbReference>
<protein>
    <submittedName>
        <fullName evidence="3">Biotin-[acetyl-CoA-carboxylase] ligase</fullName>
    </submittedName>
</protein>